<comment type="caution">
    <text evidence="2">The sequence shown here is derived from an EMBL/GenBank/DDBJ whole genome shotgun (WGS) entry which is preliminary data.</text>
</comment>
<name>A0A2P6M8V3_9GAMM</name>
<sequence>MRRNILATALVLALAACSREPEPAPAPAPAPVAAPAPGAPSEAGVAETADSPADQVPRTFLCRGNEPFWALEVGVDGGVLSTPDGETVLAGELRATETGAFTFRGAPEDQPEAVLGAVLAPAQCFDTMADGPAMPFSATLSFAGGLEGNGCCTAEYGLDLDAAPVSDAAGKAEGDWSRHLPSLATAVLRCAFDGGVATEAVTRAWPMNHGKAGVRLRDSSQARFDCVVDLGHGDIESVAPVAAGDDLPGEGSPLWLPVGEQPPVLHCGRVERVLGADGLLTGWLHYPEGCPAPGA</sequence>
<dbReference type="OrthoDB" id="5348860at2"/>
<dbReference type="EMBL" id="PVLF01000010">
    <property type="protein sequence ID" value="PRH82427.1"/>
    <property type="molecule type" value="Genomic_DNA"/>
</dbReference>
<evidence type="ECO:0000313" key="3">
    <source>
        <dbReference type="Proteomes" id="UP000241736"/>
    </source>
</evidence>
<evidence type="ECO:0008006" key="4">
    <source>
        <dbReference type="Google" id="ProtNLM"/>
    </source>
</evidence>
<reference evidence="2 3" key="1">
    <citation type="submission" date="2018-03" db="EMBL/GenBank/DDBJ databases">
        <title>Arenimonas caeni sp. nov., isolated from activated sludge.</title>
        <authorList>
            <person name="Liu H."/>
        </authorList>
    </citation>
    <scope>NUCLEOTIDE SEQUENCE [LARGE SCALE GENOMIC DNA]</scope>
    <source>
        <strain evidence="3">z29</strain>
    </source>
</reference>
<evidence type="ECO:0000313" key="2">
    <source>
        <dbReference type="EMBL" id="PRH82427.1"/>
    </source>
</evidence>
<dbReference type="Proteomes" id="UP000241736">
    <property type="component" value="Unassembled WGS sequence"/>
</dbReference>
<feature type="compositionally biased region" description="Pro residues" evidence="1">
    <location>
        <begin position="23"/>
        <end position="38"/>
    </location>
</feature>
<protein>
    <recommendedName>
        <fullName evidence="4">Lipoprotein</fullName>
    </recommendedName>
</protein>
<dbReference type="AlphaFoldDB" id="A0A2P6M8V3"/>
<dbReference type="PROSITE" id="PS51257">
    <property type="entry name" value="PROKAR_LIPOPROTEIN"/>
    <property type="match status" value="1"/>
</dbReference>
<organism evidence="2 3">
    <name type="scientific">Arenimonas caeni</name>
    <dbReference type="NCBI Taxonomy" id="2058085"/>
    <lineage>
        <taxon>Bacteria</taxon>
        <taxon>Pseudomonadati</taxon>
        <taxon>Pseudomonadota</taxon>
        <taxon>Gammaproteobacteria</taxon>
        <taxon>Lysobacterales</taxon>
        <taxon>Lysobacteraceae</taxon>
        <taxon>Arenimonas</taxon>
    </lineage>
</organism>
<evidence type="ECO:0000256" key="1">
    <source>
        <dbReference type="SAM" id="MobiDB-lite"/>
    </source>
</evidence>
<gene>
    <name evidence="2" type="ORF">C6N40_07880</name>
</gene>
<proteinExistence type="predicted"/>
<dbReference type="RefSeq" id="WP_106990470.1">
    <property type="nucleotide sequence ID" value="NZ_JAVEVW010000189.1"/>
</dbReference>
<feature type="region of interest" description="Disordered" evidence="1">
    <location>
        <begin position="20"/>
        <end position="52"/>
    </location>
</feature>
<accession>A0A2P6M8V3</accession>
<keyword evidence="3" id="KW-1185">Reference proteome</keyword>